<feature type="chain" id="PRO_5023304703" description="Phosphatidylserine decarboxylase beta chain" evidence="13">
    <location>
        <begin position="1"/>
        <end position="393"/>
    </location>
</feature>
<dbReference type="InterPro" id="IPR033661">
    <property type="entry name" value="PSD_type1_euk"/>
</dbReference>
<keyword evidence="13" id="KW-0865">Zymogen</keyword>
<dbReference type="PANTHER" id="PTHR10067:SF6">
    <property type="entry name" value="PHOSPHATIDYLSERINE DECARBOXYLASE PROENZYME, MITOCHONDRIAL"/>
    <property type="match status" value="1"/>
</dbReference>
<dbReference type="AlphaFoldDB" id="A0A2P2I362"/>
<evidence type="ECO:0000256" key="3">
    <source>
        <dbReference type="ARBA" id="ARBA00022692"/>
    </source>
</evidence>
<evidence type="ECO:0000256" key="9">
    <source>
        <dbReference type="ARBA" id="ARBA00023239"/>
    </source>
</evidence>
<keyword evidence="4 13" id="KW-0210">Decarboxylase</keyword>
<dbReference type="GO" id="GO:0016540">
    <property type="term" value="P:protein autoprocessing"/>
    <property type="evidence" value="ECO:0007669"/>
    <property type="project" value="UniProtKB-UniRule"/>
</dbReference>
<feature type="transmembrane region" description="Helical" evidence="14">
    <location>
        <begin position="83"/>
        <end position="100"/>
    </location>
</feature>
<comment type="function">
    <text evidence="12">Catalyzes the formation of phosphatidylethanolamine (PtdEtn) from phosphatidylserine (PtdSer). Plays a central role in phospholipid metabolism and in the interorganelle trafficking of phosphatidylserine. May be involved in lipid droplet biogenesis at the endoplasmic reticulum membrane.</text>
</comment>
<keyword evidence="6 13" id="KW-0443">Lipid metabolism</keyword>
<evidence type="ECO:0000313" key="15">
    <source>
        <dbReference type="EMBL" id="LAB68326.1"/>
    </source>
</evidence>
<dbReference type="EMBL" id="IACF01002681">
    <property type="protein sequence ID" value="LAB68326.1"/>
    <property type="molecule type" value="mRNA"/>
</dbReference>
<dbReference type="HAMAP" id="MF_03208">
    <property type="entry name" value="PS_decarb_PSD_B_type1_euk"/>
    <property type="match status" value="1"/>
</dbReference>
<sequence>MQPRYLSTELTASLLQLQPLVVPAVREATRRASILRLAKTVSTAFNKLLLLLLLATLLLLAAFDIEGMAGFGRFIHSFKWTPLPLGVGFAVIASLQYRHIRRREANRLQNAEGGLVLARPWEVKAYKMLPLRHFSRVWGWVNDVYLPSFFRATILGSYVRTFGCDMTEAAEEDISQYSSLSSLFRRALKPGVRPVCPTALITSPADGTVMEAAAVSCGTLHQIKGVTYSIQQFLGPNVWSKKSKGGMAPVTADCCYQKACLSDPVANDLYQVVVYLAPGDYHRFHSPAEWSVSFRRHFPGELLSVNPSLASWIQNLFVLNERVAYVGQWRHGFISMTAVGATNVGSVKVYFDEQLRTNNRTWSRYVYHDKHFSGKASEVCFEKGAAFGEFNLGSTIVLLFEAPKGSVLNVRPGQKLRVGEAIVSAKSFADCTSGEHEEVKQGKGVER</sequence>
<evidence type="ECO:0000256" key="8">
    <source>
        <dbReference type="ARBA" id="ARBA00023209"/>
    </source>
</evidence>
<feature type="site" description="Cleavage (non-hydrolytic); by autocatalysis" evidence="13">
    <location>
        <begin position="393"/>
        <end position="394"/>
    </location>
</feature>
<dbReference type="UniPathway" id="UPA00558">
    <property type="reaction ID" value="UER00616"/>
</dbReference>
<keyword evidence="9 13" id="KW-0456">Lyase</keyword>
<dbReference type="InterPro" id="IPR033177">
    <property type="entry name" value="PSD-B"/>
</dbReference>
<feature type="chain" id="PRO_5023304702" description="Phosphatidylserine decarboxylase alpha chain" evidence="13">
    <location>
        <begin position="394"/>
        <end position="447"/>
    </location>
</feature>
<keyword evidence="10 13" id="KW-1208">Phospholipid metabolism</keyword>
<comment type="similarity">
    <text evidence="13">Belongs to the phosphatidylserine decarboxylase family. PSD-B subfamily. Eukaryotic type I sub-subfamily.</text>
</comment>
<comment type="subcellular location">
    <molecule>Phosphatidylserine decarboxylase beta chain</molecule>
    <subcellularLocation>
        <location evidence="13">Mitochondrion inner membrane</location>
        <topology evidence="13">Single-pass membrane protein</topology>
        <orientation evidence="13">Intermembrane side</orientation>
    </subcellularLocation>
</comment>
<keyword evidence="13" id="KW-0496">Mitochondrion</keyword>
<reference evidence="15" key="1">
    <citation type="journal article" date="2018" name="Biosci. Biotechnol. Biochem.">
        <title>Polysaccharide hydrolase of the hadal zone amphipods Hirondellea gigas.</title>
        <authorList>
            <person name="Kobayashi H."/>
            <person name="Nagahama T."/>
            <person name="Arai W."/>
            <person name="Sasagawa Y."/>
            <person name="Umeda M."/>
            <person name="Hayashi T."/>
            <person name="Nikaido I."/>
            <person name="Watanabe H."/>
            <person name="Oguri K."/>
            <person name="Kitazato H."/>
            <person name="Fujioka K."/>
            <person name="Kido Y."/>
            <person name="Takami H."/>
        </authorList>
    </citation>
    <scope>NUCLEOTIDE SEQUENCE</scope>
    <source>
        <tissue evidence="15">Whole body</tissue>
    </source>
</reference>
<evidence type="ECO:0000256" key="13">
    <source>
        <dbReference type="HAMAP-Rule" id="MF_03208"/>
    </source>
</evidence>
<comment type="pathway">
    <text evidence="13">Phospholipid metabolism; phosphatidylethanolamine biosynthesis; phosphatidylethanolamine from CDP-diacylglycerol: step 2/2.</text>
</comment>
<proteinExistence type="evidence at transcript level"/>
<evidence type="ECO:0000256" key="2">
    <source>
        <dbReference type="ARBA" id="ARBA00022516"/>
    </source>
</evidence>
<keyword evidence="5 13" id="KW-1133">Transmembrane helix</keyword>
<feature type="active site" description="Charge relay system; for autoendoproteolytic cleavage activity" evidence="13">
    <location>
        <position position="285"/>
    </location>
</feature>
<dbReference type="PANTHER" id="PTHR10067">
    <property type="entry name" value="PHOSPHATIDYLSERINE DECARBOXYLASE"/>
    <property type="match status" value="1"/>
</dbReference>
<dbReference type="InterPro" id="IPR003817">
    <property type="entry name" value="PS_Dcarbxylase"/>
</dbReference>
<comment type="subunit">
    <text evidence="13">Heterodimer of a large membrane-associated beta subunit and a small pyruvoyl-containing alpha subunit.</text>
</comment>
<dbReference type="GO" id="GO:0004609">
    <property type="term" value="F:phosphatidylserine decarboxylase activity"/>
    <property type="evidence" value="ECO:0007669"/>
    <property type="project" value="UniProtKB-UniRule"/>
</dbReference>
<comment type="catalytic activity">
    <reaction evidence="13">
        <text>a 1,2-diacyl-sn-glycero-3-phospho-L-serine + H(+) = a 1,2-diacyl-sn-glycero-3-phosphoethanolamine + CO2</text>
        <dbReference type="Rhea" id="RHEA:20828"/>
        <dbReference type="ChEBI" id="CHEBI:15378"/>
        <dbReference type="ChEBI" id="CHEBI:16526"/>
        <dbReference type="ChEBI" id="CHEBI:57262"/>
        <dbReference type="ChEBI" id="CHEBI:64612"/>
        <dbReference type="EC" id="4.1.1.65"/>
    </reaction>
</comment>
<feature type="modified residue" description="Pyruvic acid (Ser); by autocatalysis" evidence="13">
    <location>
        <position position="394"/>
    </location>
</feature>
<feature type="transmembrane region" description="Helical" evidence="14">
    <location>
        <begin position="44"/>
        <end position="63"/>
    </location>
</feature>
<keyword evidence="7 13" id="KW-0472">Membrane</keyword>
<comment type="PTM">
    <text evidence="13">Is synthesized initially as an inactive proenzyme. Formation of the active enzyme involves a self-maturation process in which the active site pyruvoyl group is generated from an internal serine residue via an autocatalytic post-translational modification. Two non-identical subunits are generated from the proenzyme in this reaction, and the pyruvate is formed at the N-terminus of the alpha chain, which is derived from the carboxyl end of the proenzyme. The autoendoproteolytic cleavage occurs by a canonical serine protease mechanism, in which the side chain hydroxyl group of the serine supplies its oxygen atom to form the C-terminus of the beta chain, while the remainder of the serine residue undergoes an oxidative deamination to produce ammonia and the pyruvoyl prosthetic group on the alpha chain. During this reaction, the Ser that is part of the protease active site of the proenzyme becomes the pyruvoyl prosthetic group, which constitutes an essential element of the active site of the mature decarboxylase.</text>
</comment>
<evidence type="ECO:0000256" key="1">
    <source>
        <dbReference type="ARBA" id="ARBA00005189"/>
    </source>
</evidence>
<evidence type="ECO:0000256" key="4">
    <source>
        <dbReference type="ARBA" id="ARBA00022793"/>
    </source>
</evidence>
<evidence type="ECO:0000256" key="12">
    <source>
        <dbReference type="ARBA" id="ARBA00045136"/>
    </source>
</evidence>
<keyword evidence="3 13" id="KW-0812">Transmembrane</keyword>
<evidence type="ECO:0000256" key="6">
    <source>
        <dbReference type="ARBA" id="ARBA00023098"/>
    </source>
</evidence>
<dbReference type="GO" id="GO:0006646">
    <property type="term" value="P:phosphatidylethanolamine biosynthetic process"/>
    <property type="evidence" value="ECO:0007669"/>
    <property type="project" value="UniProtKB-UniRule"/>
</dbReference>
<feature type="active site" description="Schiff-base intermediate with substrate; via pyruvic acid; for decarboxylase activity" evidence="13">
    <location>
        <position position="394"/>
    </location>
</feature>
<keyword evidence="11 13" id="KW-0670">Pyruvate</keyword>
<feature type="active site" description="Charge relay system; for autoendoproteolytic cleavage activity" evidence="13">
    <location>
        <position position="394"/>
    </location>
</feature>
<name>A0A2P2I362_9CRUS</name>
<keyword evidence="8 13" id="KW-0594">Phospholipid biosynthesis</keyword>
<dbReference type="EC" id="4.1.1.65" evidence="13"/>
<feature type="topological domain" description="Mitochondrial matrix" evidence="13">
    <location>
        <begin position="1"/>
        <end position="83"/>
    </location>
</feature>
<evidence type="ECO:0000256" key="5">
    <source>
        <dbReference type="ARBA" id="ARBA00022989"/>
    </source>
</evidence>
<dbReference type="NCBIfam" id="TIGR00163">
    <property type="entry name" value="PS_decarb"/>
    <property type="match status" value="1"/>
</dbReference>
<keyword evidence="13" id="KW-0999">Mitochondrion inner membrane</keyword>
<feature type="topological domain" description="Mitochondrial intermembrane" evidence="13">
    <location>
        <begin position="103"/>
        <end position="447"/>
    </location>
</feature>
<comment type="subcellular location">
    <molecule>Phosphatidylserine decarboxylase alpha chain</molecule>
    <subcellularLocation>
        <location evidence="13">Mitochondrion inner membrane</location>
        <topology evidence="13">Peripheral membrane protein</topology>
        <orientation evidence="13">Intermembrane side</orientation>
    </subcellularLocation>
    <text evidence="13">Anchored to the mitochondrial inner membrane through its interaction with the integral membrane beta chain.</text>
</comment>
<evidence type="ECO:0000256" key="7">
    <source>
        <dbReference type="ARBA" id="ARBA00023136"/>
    </source>
</evidence>
<dbReference type="Pfam" id="PF02666">
    <property type="entry name" value="PS_Dcarbxylase"/>
    <property type="match status" value="1"/>
</dbReference>
<evidence type="ECO:0000256" key="10">
    <source>
        <dbReference type="ARBA" id="ARBA00023264"/>
    </source>
</evidence>
<protein>
    <recommendedName>
        <fullName evidence="13">Phosphatidylserine decarboxylase proenzyme, mitochondrial</fullName>
        <ecNumber evidence="13">4.1.1.65</ecNumber>
    </recommendedName>
    <component>
        <recommendedName>
            <fullName evidence="13">Phosphatidylserine decarboxylase beta chain</fullName>
        </recommendedName>
    </component>
    <component>
        <recommendedName>
            <fullName evidence="13">Phosphatidylserine decarboxylase alpha chain</fullName>
        </recommendedName>
    </component>
</protein>
<comment type="pathway">
    <text evidence="1">Lipid metabolism.</text>
</comment>
<dbReference type="GO" id="GO:0005743">
    <property type="term" value="C:mitochondrial inner membrane"/>
    <property type="evidence" value="ECO:0007669"/>
    <property type="project" value="UniProtKB-SubCell"/>
</dbReference>
<evidence type="ECO:0000256" key="14">
    <source>
        <dbReference type="SAM" id="Phobius"/>
    </source>
</evidence>
<evidence type="ECO:0000256" key="11">
    <source>
        <dbReference type="ARBA" id="ARBA00023317"/>
    </source>
</evidence>
<keyword evidence="2 13" id="KW-0444">Lipid biosynthesis</keyword>
<accession>A0A2P2I362</accession>
<comment type="cofactor">
    <cofactor evidence="13">
        <name>pyruvate</name>
        <dbReference type="ChEBI" id="CHEBI:15361"/>
    </cofactor>
    <text evidence="13">Binds 1 pyruvoyl group covalently per subunit.</text>
</comment>
<feature type="active site" description="Charge relay system; for autoendoproteolytic cleavage activity" evidence="13">
    <location>
        <position position="206"/>
    </location>
</feature>
<organism evidence="15">
    <name type="scientific">Hirondellea gigas</name>
    <dbReference type="NCBI Taxonomy" id="1518452"/>
    <lineage>
        <taxon>Eukaryota</taxon>
        <taxon>Metazoa</taxon>
        <taxon>Ecdysozoa</taxon>
        <taxon>Arthropoda</taxon>
        <taxon>Crustacea</taxon>
        <taxon>Multicrustacea</taxon>
        <taxon>Malacostraca</taxon>
        <taxon>Eumalacostraca</taxon>
        <taxon>Peracarida</taxon>
        <taxon>Amphipoda</taxon>
        <taxon>Amphilochidea</taxon>
        <taxon>Lysianassida</taxon>
        <taxon>Lysianassidira</taxon>
        <taxon>Lysianassoidea</taxon>
        <taxon>Lysianassidae</taxon>
        <taxon>Hirondellea</taxon>
    </lineage>
</organism>